<comment type="caution">
    <text evidence="2">The sequence shown here is derived from an EMBL/GenBank/DDBJ whole genome shotgun (WGS) entry which is preliminary data.</text>
</comment>
<gene>
    <name evidence="2" type="ORF">OIU77_009484</name>
</gene>
<evidence type="ECO:0000313" key="3">
    <source>
        <dbReference type="Proteomes" id="UP001141253"/>
    </source>
</evidence>
<sequence length="157" mass="16800">MIAAMVAFVVDDFHIEHDDLQEFMRISGPMLESLEGTTKAAKPPPPPFKYGYQNTSPLPPRASVPQSTNESSVPRNKIGYSGSYGVISGGRADSFQNYGFVDPYGRANSDGENTAGGGSATSGPCWSKMEEPSNEGAKRTSSSHTAILEVTRSACRF</sequence>
<feature type="compositionally biased region" description="Polar residues" evidence="1">
    <location>
        <begin position="64"/>
        <end position="74"/>
    </location>
</feature>
<feature type="region of interest" description="Disordered" evidence="1">
    <location>
        <begin position="36"/>
        <end position="76"/>
    </location>
</feature>
<evidence type="ECO:0000313" key="2">
    <source>
        <dbReference type="EMBL" id="KAJ6333624.1"/>
    </source>
</evidence>
<organism evidence="2 3">
    <name type="scientific">Salix suchowensis</name>
    <dbReference type="NCBI Taxonomy" id="1278906"/>
    <lineage>
        <taxon>Eukaryota</taxon>
        <taxon>Viridiplantae</taxon>
        <taxon>Streptophyta</taxon>
        <taxon>Embryophyta</taxon>
        <taxon>Tracheophyta</taxon>
        <taxon>Spermatophyta</taxon>
        <taxon>Magnoliopsida</taxon>
        <taxon>eudicotyledons</taxon>
        <taxon>Gunneridae</taxon>
        <taxon>Pentapetalae</taxon>
        <taxon>rosids</taxon>
        <taxon>fabids</taxon>
        <taxon>Malpighiales</taxon>
        <taxon>Salicaceae</taxon>
        <taxon>Saliceae</taxon>
        <taxon>Salix</taxon>
    </lineage>
</organism>
<reference evidence="2" key="1">
    <citation type="submission" date="2022-10" db="EMBL/GenBank/DDBJ databases">
        <authorList>
            <person name="Hyden B.L."/>
            <person name="Feng K."/>
            <person name="Yates T."/>
            <person name="Jawdy S."/>
            <person name="Smart L.B."/>
            <person name="Muchero W."/>
        </authorList>
    </citation>
    <scope>NUCLEOTIDE SEQUENCE</scope>
    <source>
        <tissue evidence="2">Shoot tip</tissue>
    </source>
</reference>
<accession>A0ABQ9AFB1</accession>
<reference evidence="2" key="2">
    <citation type="journal article" date="2023" name="Int. J. Mol. Sci.">
        <title>De Novo Assembly and Annotation of 11 Diverse Shrub Willow (Salix) Genomes Reveals Novel Gene Organization in Sex-Linked Regions.</title>
        <authorList>
            <person name="Hyden B."/>
            <person name="Feng K."/>
            <person name="Yates T.B."/>
            <person name="Jawdy S."/>
            <person name="Cereghino C."/>
            <person name="Smart L.B."/>
            <person name="Muchero W."/>
        </authorList>
    </citation>
    <scope>NUCLEOTIDE SEQUENCE</scope>
    <source>
        <tissue evidence="2">Shoot tip</tissue>
    </source>
</reference>
<feature type="region of interest" description="Disordered" evidence="1">
    <location>
        <begin position="106"/>
        <end position="145"/>
    </location>
</feature>
<proteinExistence type="predicted"/>
<dbReference type="EMBL" id="JAPFFI010000021">
    <property type="protein sequence ID" value="KAJ6333624.1"/>
    <property type="molecule type" value="Genomic_DNA"/>
</dbReference>
<evidence type="ECO:0000256" key="1">
    <source>
        <dbReference type="SAM" id="MobiDB-lite"/>
    </source>
</evidence>
<keyword evidence="3" id="KW-1185">Reference proteome</keyword>
<name>A0ABQ9AFB1_9ROSI</name>
<dbReference type="Proteomes" id="UP001141253">
    <property type="component" value="Chromosome 11"/>
</dbReference>
<protein>
    <submittedName>
        <fullName evidence="2">Uncharacterized protein</fullName>
    </submittedName>
</protein>